<dbReference type="GeneID" id="16607559"/>
<gene>
    <name evidence="1" type="ORF">psal_cds_1370</name>
</gene>
<dbReference type="InterPro" id="IPR036047">
    <property type="entry name" value="F-box-like_dom_sf"/>
</dbReference>
<protein>
    <submittedName>
        <fullName evidence="1">F-box incomplete domain containing protein</fullName>
    </submittedName>
</protein>
<keyword evidence="2" id="KW-1185">Reference proteome</keyword>
<dbReference type="KEGG" id="vg:16607559"/>
<accession>S4W4W2</accession>
<reference evidence="1 2" key="1">
    <citation type="journal article" date="2013" name="Science">
        <title>Pandoraviruses: amoeba viruses with genomes up to 2.5 Mb reaching that of parasitic eukaryotes.</title>
        <authorList>
            <person name="Philippe N."/>
            <person name="Legendre M."/>
            <person name="Doutre G."/>
            <person name="Coute Y."/>
            <person name="Poirot O."/>
            <person name="Lescot M."/>
            <person name="Arslan D."/>
            <person name="Seltzer V."/>
            <person name="Bertaux L."/>
            <person name="Bruley C."/>
            <person name="Garin J."/>
            <person name="Claverie J.M."/>
            <person name="Abergel C."/>
        </authorList>
    </citation>
    <scope>NUCLEOTIDE SEQUENCE [LARGE SCALE GENOMIC DNA]</scope>
</reference>
<proteinExistence type="predicted"/>
<sequence length="293" mass="31458">MARKKKMRGSRAPDASRPFDRLPNELVATILAWVPDNWRTVAACVCHAWRCLVAATQCRHRGGLAAGLDRTLMAAAVAGGHRSVIVWLHDTLGWPWSAMTLRPDATHDHIVACALVGGGLPLARRVCGNADETGGLCVAAASVALGDADIIRQLGIVFTQEAQQAAGALLWDVPLGVNMYRNDTQSGRLVNVLASLVWTDSPDPMAVVLAAAIQRDDLLDAMGAPSRVRRSARRAIEQTMVFALLIPEVLVTGREERIIRCATRHGACGRALALDILSIVGATTWDSRARENA</sequence>
<evidence type="ECO:0000313" key="1">
    <source>
        <dbReference type="EMBL" id="AGO85772.2"/>
    </source>
</evidence>
<dbReference type="Proteomes" id="UP000204584">
    <property type="component" value="Segment"/>
</dbReference>
<name>S4W4W2_9VIRU</name>
<organism evidence="1 2">
    <name type="scientific">Pandoravirus salinus</name>
    <dbReference type="NCBI Taxonomy" id="1349410"/>
    <lineage>
        <taxon>Viruses</taxon>
        <taxon>Pandoravirus</taxon>
    </lineage>
</organism>
<dbReference type="SUPFAM" id="SSF81383">
    <property type="entry name" value="F-box domain"/>
    <property type="match status" value="1"/>
</dbReference>
<dbReference type="RefSeq" id="YP_008438852.2">
    <property type="nucleotide sequence ID" value="NC_022098.1"/>
</dbReference>
<dbReference type="EMBL" id="KC977571">
    <property type="protein sequence ID" value="AGO85772.2"/>
    <property type="molecule type" value="Genomic_DNA"/>
</dbReference>
<evidence type="ECO:0000313" key="2">
    <source>
        <dbReference type="Proteomes" id="UP000204584"/>
    </source>
</evidence>